<reference evidence="9 10" key="1">
    <citation type="submission" date="2020-06" db="EMBL/GenBank/DDBJ databases">
        <authorList>
            <consortium name="Wellcome Sanger Institute Data Sharing"/>
        </authorList>
    </citation>
    <scope>NUCLEOTIDE SEQUENCE [LARGE SCALE GENOMIC DNA]</scope>
</reference>
<evidence type="ECO:0000256" key="1">
    <source>
        <dbReference type="ARBA" id="ARBA00004613"/>
    </source>
</evidence>
<evidence type="ECO:0000313" key="9">
    <source>
        <dbReference type="Ensembl" id="ENSDCDP00010045800.1"/>
    </source>
</evidence>
<keyword evidence="4 7" id="KW-0372">Hormone</keyword>
<evidence type="ECO:0000256" key="2">
    <source>
        <dbReference type="ARBA" id="ARBA00010968"/>
    </source>
</evidence>
<keyword evidence="6" id="KW-0873">Pyrrolidone carboxylic acid</keyword>
<gene>
    <name evidence="9" type="primary">LOC114772169</name>
</gene>
<feature type="chain" id="PRO_5044211798" description="Progonadoliberin" evidence="8">
    <location>
        <begin position="28"/>
        <end position="98"/>
    </location>
</feature>
<evidence type="ECO:0000256" key="7">
    <source>
        <dbReference type="RuleBase" id="RU000635"/>
    </source>
</evidence>
<proteinExistence type="inferred from homology"/>
<dbReference type="Ensembl" id="ENSDCDT00010055988.1">
    <property type="protein sequence ID" value="ENSDCDP00010045800.1"/>
    <property type="gene ID" value="ENSDCDG00010028097.1"/>
</dbReference>
<dbReference type="Proteomes" id="UP000694580">
    <property type="component" value="Chromosome 2"/>
</dbReference>
<evidence type="ECO:0000256" key="8">
    <source>
        <dbReference type="SAM" id="SignalP"/>
    </source>
</evidence>
<sequence length="98" mass="11090">MCVCVCFVGMGLRVWLLVLLLGQVCVCQHWSYGWMPGGKRNIGGQLEATFRMMDGGNTLLEEPKLLTLERLKPYGIVSDESGERTMRRNSGIVRRELE</sequence>
<reference evidence="9" key="3">
    <citation type="submission" date="2025-09" db="UniProtKB">
        <authorList>
            <consortium name="Ensembl"/>
        </authorList>
    </citation>
    <scope>IDENTIFICATION</scope>
</reference>
<keyword evidence="10" id="KW-1185">Reference proteome</keyword>
<comment type="function">
    <text evidence="7">Stimulates the secretion of gonadotropins.</text>
</comment>
<protein>
    <recommendedName>
        <fullName evidence="7">Progonadoliberin</fullName>
    </recommendedName>
    <component>
        <recommendedName>
            <fullName evidence="7">Gonadoliberin</fullName>
        </recommendedName>
        <alternativeName>
            <fullName evidence="7">Gonadotropin-releasing hormone</fullName>
            <shortName evidence="7">GnRH</shortName>
        </alternativeName>
        <alternativeName>
            <fullName evidence="7">Luliberin</fullName>
        </alternativeName>
        <alternativeName>
            <fullName evidence="7">Luteinizing hormone-releasing hormone</fullName>
            <shortName evidence="7">LH-RH</shortName>
        </alternativeName>
    </component>
    <component>
        <recommendedName>
            <fullName evidence="7">GnRH-associated peptide</fullName>
        </recommendedName>
        <alternativeName>
            <fullName evidence="7">GnRH-associated peptide</fullName>
        </alternativeName>
    </component>
</protein>
<evidence type="ECO:0000313" key="10">
    <source>
        <dbReference type="Proteomes" id="UP000694580"/>
    </source>
</evidence>
<organism evidence="9 10">
    <name type="scientific">Denticeps clupeoides</name>
    <name type="common">denticle herring</name>
    <dbReference type="NCBI Taxonomy" id="299321"/>
    <lineage>
        <taxon>Eukaryota</taxon>
        <taxon>Metazoa</taxon>
        <taxon>Chordata</taxon>
        <taxon>Craniata</taxon>
        <taxon>Vertebrata</taxon>
        <taxon>Euteleostomi</taxon>
        <taxon>Actinopterygii</taxon>
        <taxon>Neopterygii</taxon>
        <taxon>Teleostei</taxon>
        <taxon>Clupei</taxon>
        <taxon>Clupeiformes</taxon>
        <taxon>Denticipitoidei</taxon>
        <taxon>Denticipitidae</taxon>
        <taxon>Denticeps</taxon>
    </lineage>
</organism>
<dbReference type="InterPro" id="IPR002012">
    <property type="entry name" value="GnRH"/>
</dbReference>
<feature type="signal peptide" evidence="8">
    <location>
        <begin position="1"/>
        <end position="27"/>
    </location>
</feature>
<accession>A0AAY4DK25</accession>
<name>A0AAY4DK25_9TELE</name>
<keyword evidence="5 7" id="KW-0027">Amidation</keyword>
<keyword evidence="8" id="KW-0732">Signal</keyword>
<dbReference type="PROSITE" id="PS00473">
    <property type="entry name" value="GNRH"/>
    <property type="match status" value="1"/>
</dbReference>
<evidence type="ECO:0000256" key="6">
    <source>
        <dbReference type="ARBA" id="ARBA00023283"/>
    </source>
</evidence>
<dbReference type="AlphaFoldDB" id="A0AAY4DK25"/>
<evidence type="ECO:0000256" key="3">
    <source>
        <dbReference type="ARBA" id="ARBA00022525"/>
    </source>
</evidence>
<comment type="similarity">
    <text evidence="2 7">Belongs to the GnRH family.</text>
</comment>
<dbReference type="GO" id="GO:0005179">
    <property type="term" value="F:hormone activity"/>
    <property type="evidence" value="ECO:0007669"/>
    <property type="project" value="UniProtKB-KW"/>
</dbReference>
<dbReference type="GO" id="GO:0005576">
    <property type="term" value="C:extracellular region"/>
    <property type="evidence" value="ECO:0007669"/>
    <property type="project" value="UniProtKB-SubCell"/>
</dbReference>
<evidence type="ECO:0000256" key="5">
    <source>
        <dbReference type="ARBA" id="ARBA00022815"/>
    </source>
</evidence>
<evidence type="ECO:0000256" key="4">
    <source>
        <dbReference type="ARBA" id="ARBA00022702"/>
    </source>
</evidence>
<keyword evidence="3" id="KW-0964">Secreted</keyword>
<comment type="subcellular location">
    <subcellularLocation>
        <location evidence="1 7">Secreted</location>
    </subcellularLocation>
</comment>
<reference evidence="9" key="2">
    <citation type="submission" date="2025-08" db="UniProtKB">
        <authorList>
            <consortium name="Ensembl"/>
        </authorList>
    </citation>
    <scope>IDENTIFICATION</scope>
</reference>
<dbReference type="Pfam" id="PF00446">
    <property type="entry name" value="GnRH"/>
    <property type="match status" value="1"/>
</dbReference>
<dbReference type="GeneTree" id="ENSGT00940000156570"/>